<proteinExistence type="predicted"/>
<dbReference type="Pfam" id="PF01613">
    <property type="entry name" value="Flavin_Reduct"/>
    <property type="match status" value="1"/>
</dbReference>
<dbReference type="InterPro" id="IPR002563">
    <property type="entry name" value="Flavin_Rdtase-like_dom"/>
</dbReference>
<comment type="caution">
    <text evidence="3">The sequence shown here is derived from an EMBL/GenBank/DDBJ whole genome shotgun (WGS) entry which is preliminary data.</text>
</comment>
<organism evidence="3 4">
    <name type="scientific">Chelatococcus sambhunathii</name>
    <dbReference type="NCBI Taxonomy" id="363953"/>
    <lineage>
        <taxon>Bacteria</taxon>
        <taxon>Pseudomonadati</taxon>
        <taxon>Pseudomonadota</taxon>
        <taxon>Alphaproteobacteria</taxon>
        <taxon>Hyphomicrobiales</taxon>
        <taxon>Chelatococcaceae</taxon>
        <taxon>Chelatococcus</taxon>
    </lineage>
</organism>
<evidence type="ECO:0000259" key="2">
    <source>
        <dbReference type="SMART" id="SM00903"/>
    </source>
</evidence>
<evidence type="ECO:0000256" key="1">
    <source>
        <dbReference type="ARBA" id="ARBA00023002"/>
    </source>
</evidence>
<evidence type="ECO:0000313" key="3">
    <source>
        <dbReference type="EMBL" id="MDR4308470.1"/>
    </source>
</evidence>
<accession>A0ABU1DKB4</accession>
<dbReference type="SUPFAM" id="SSF50475">
    <property type="entry name" value="FMN-binding split barrel"/>
    <property type="match status" value="1"/>
</dbReference>
<dbReference type="Proteomes" id="UP001181622">
    <property type="component" value="Unassembled WGS sequence"/>
</dbReference>
<reference evidence="3" key="1">
    <citation type="submission" date="2020-10" db="EMBL/GenBank/DDBJ databases">
        <authorList>
            <person name="Abbas A."/>
            <person name="Razzaq R."/>
            <person name="Waqas M."/>
            <person name="Abbas N."/>
            <person name="Nielsen T.K."/>
            <person name="Hansen L.H."/>
            <person name="Hussain S."/>
            <person name="Shahid M."/>
        </authorList>
    </citation>
    <scope>NUCLEOTIDE SEQUENCE</scope>
    <source>
        <strain evidence="3">S14</strain>
    </source>
</reference>
<gene>
    <name evidence="3" type="ORF">IHQ68_17765</name>
</gene>
<dbReference type="PANTHER" id="PTHR30466">
    <property type="entry name" value="FLAVIN REDUCTASE"/>
    <property type="match status" value="1"/>
</dbReference>
<keyword evidence="4" id="KW-1185">Reference proteome</keyword>
<name>A0ABU1DKB4_9HYPH</name>
<sequence>MSRVAATVFVVTTDGPAGRHGATATSIASLTDEPPTLLVCLNVWSRAHKLALENRVLAVNTLSASDQALARAFSQPSGGVPDERFDHGEWHRLATGAPVLKGSVAAFDGRVVSATMVGTHSALFVEIDAIAFAEPSRDGLAYHRRTYKPFTAG</sequence>
<dbReference type="SMART" id="SM00903">
    <property type="entry name" value="Flavin_Reduct"/>
    <property type="match status" value="1"/>
</dbReference>
<dbReference type="InterPro" id="IPR050268">
    <property type="entry name" value="NADH-dep_flavin_reductase"/>
</dbReference>
<dbReference type="PANTHER" id="PTHR30466:SF1">
    <property type="entry name" value="FMN REDUCTASE (NADH) RUTF"/>
    <property type="match status" value="1"/>
</dbReference>
<evidence type="ECO:0000313" key="4">
    <source>
        <dbReference type="Proteomes" id="UP001181622"/>
    </source>
</evidence>
<dbReference type="InterPro" id="IPR012349">
    <property type="entry name" value="Split_barrel_FMN-bd"/>
</dbReference>
<dbReference type="EMBL" id="JADBEO010000053">
    <property type="protein sequence ID" value="MDR4308470.1"/>
    <property type="molecule type" value="Genomic_DNA"/>
</dbReference>
<feature type="domain" description="Flavin reductase like" evidence="2">
    <location>
        <begin position="1"/>
        <end position="149"/>
    </location>
</feature>
<dbReference type="Gene3D" id="2.30.110.10">
    <property type="entry name" value="Electron Transport, Fmn-binding Protein, Chain A"/>
    <property type="match status" value="1"/>
</dbReference>
<protein>
    <submittedName>
        <fullName evidence="3">Flavin reductase</fullName>
    </submittedName>
</protein>
<keyword evidence="1" id="KW-0560">Oxidoreductase</keyword>